<dbReference type="SUPFAM" id="SSF47576">
    <property type="entry name" value="Calponin-homology domain, CH-domain"/>
    <property type="match status" value="1"/>
</dbReference>
<gene>
    <name evidence="2" type="ORF">PCAL00307_LOCUS2530</name>
    <name evidence="3" type="ORF">PECAL_6P16470</name>
</gene>
<organism evidence="2">
    <name type="scientific">Pelagomonas calceolata</name>
    <dbReference type="NCBI Taxonomy" id="35677"/>
    <lineage>
        <taxon>Eukaryota</taxon>
        <taxon>Sar</taxon>
        <taxon>Stramenopiles</taxon>
        <taxon>Ochrophyta</taxon>
        <taxon>Pelagophyceae</taxon>
        <taxon>Pelagomonadales</taxon>
        <taxon>Pelagomonadaceae</taxon>
        <taxon>Pelagomonas</taxon>
    </lineage>
</organism>
<dbReference type="PROSITE" id="PS50021">
    <property type="entry name" value="CH"/>
    <property type="match status" value="1"/>
</dbReference>
<dbReference type="InterPro" id="IPR001715">
    <property type="entry name" value="CH_dom"/>
</dbReference>
<name>A0A7S4E2W0_9STRA</name>
<dbReference type="AlphaFoldDB" id="A0A7S4E2W0"/>
<dbReference type="GO" id="GO:0051015">
    <property type="term" value="F:actin filament binding"/>
    <property type="evidence" value="ECO:0007669"/>
    <property type="project" value="TreeGrafter"/>
</dbReference>
<dbReference type="OrthoDB" id="21595at2759"/>
<accession>A0A7S4E2W0</accession>
<dbReference type="EMBL" id="HBIW01003016">
    <property type="protein sequence ID" value="CAE0687096.1"/>
    <property type="molecule type" value="Transcribed_RNA"/>
</dbReference>
<sequence length="219" mass="23934">MAYPGHSADDLQEDEDEAKAWIEAVTQLQKPDDETFEAWLRSGVVLCTLLNALKPGSIKKISTSQMPFKQMEQISLFLRGIRTLGVQEFEVFDTNDLYRGKDMRKVVQCIHSIGTAVKKSGWSGPQLGVKIASPNKRDFSEQQLLEARSATSKLTVGSAGFTERSEVLKEGITFGNDQSGSGAALNSRQTMGSAASTERLEVIDRGITMGSNAATRDLE</sequence>
<dbReference type="Pfam" id="PF00307">
    <property type="entry name" value="CH"/>
    <property type="match status" value="1"/>
</dbReference>
<dbReference type="InterPro" id="IPR003096">
    <property type="entry name" value="SM22_calponin"/>
</dbReference>
<evidence type="ECO:0000313" key="3">
    <source>
        <dbReference type="EMBL" id="CAH0380011.1"/>
    </source>
</evidence>
<reference evidence="3" key="2">
    <citation type="submission" date="2021-11" db="EMBL/GenBank/DDBJ databases">
        <authorList>
            <consortium name="Genoscope - CEA"/>
            <person name="William W."/>
        </authorList>
    </citation>
    <scope>NUCLEOTIDE SEQUENCE</scope>
</reference>
<dbReference type="SMART" id="SM00033">
    <property type="entry name" value="CH"/>
    <property type="match status" value="1"/>
</dbReference>
<dbReference type="GO" id="GO:0007015">
    <property type="term" value="P:actin filament organization"/>
    <property type="evidence" value="ECO:0007669"/>
    <property type="project" value="TreeGrafter"/>
</dbReference>
<dbReference type="PANTHER" id="PTHR47385:SF14">
    <property type="entry name" value="TRANSGELIN"/>
    <property type="match status" value="1"/>
</dbReference>
<dbReference type="EMBL" id="CAKKNE010000006">
    <property type="protein sequence ID" value="CAH0380011.1"/>
    <property type="molecule type" value="Genomic_DNA"/>
</dbReference>
<evidence type="ECO:0000313" key="2">
    <source>
        <dbReference type="EMBL" id="CAE0687096.1"/>
    </source>
</evidence>
<keyword evidence="4" id="KW-1185">Reference proteome</keyword>
<evidence type="ECO:0000313" key="4">
    <source>
        <dbReference type="Proteomes" id="UP000789595"/>
    </source>
</evidence>
<dbReference type="Proteomes" id="UP000789595">
    <property type="component" value="Unassembled WGS sequence"/>
</dbReference>
<dbReference type="GO" id="GO:0015629">
    <property type="term" value="C:actin cytoskeleton"/>
    <property type="evidence" value="ECO:0007669"/>
    <property type="project" value="TreeGrafter"/>
</dbReference>
<dbReference type="InterPro" id="IPR036872">
    <property type="entry name" value="CH_dom_sf"/>
</dbReference>
<feature type="domain" description="Calponin-homology (CH)" evidence="1">
    <location>
        <begin position="12"/>
        <end position="118"/>
    </location>
</feature>
<dbReference type="PANTHER" id="PTHR47385">
    <property type="entry name" value="CALPONIN"/>
    <property type="match status" value="1"/>
</dbReference>
<dbReference type="InterPro" id="IPR050606">
    <property type="entry name" value="Calponin-like"/>
</dbReference>
<protein>
    <recommendedName>
        <fullName evidence="1">Calponin-homology (CH) domain-containing protein</fullName>
    </recommendedName>
</protein>
<reference evidence="2" key="1">
    <citation type="submission" date="2021-01" db="EMBL/GenBank/DDBJ databases">
        <authorList>
            <person name="Corre E."/>
            <person name="Pelletier E."/>
            <person name="Niang G."/>
            <person name="Scheremetjew M."/>
            <person name="Finn R."/>
            <person name="Kale V."/>
            <person name="Holt S."/>
            <person name="Cochrane G."/>
            <person name="Meng A."/>
            <person name="Brown T."/>
            <person name="Cohen L."/>
        </authorList>
    </citation>
    <scope>NUCLEOTIDE SEQUENCE</scope>
    <source>
        <strain evidence="2">CCMP1756</strain>
    </source>
</reference>
<evidence type="ECO:0000259" key="1">
    <source>
        <dbReference type="PROSITE" id="PS50021"/>
    </source>
</evidence>
<dbReference type="Gene3D" id="1.10.418.10">
    <property type="entry name" value="Calponin-like domain"/>
    <property type="match status" value="1"/>
</dbReference>
<dbReference type="PRINTS" id="PR00888">
    <property type="entry name" value="SM22CALPONIN"/>
</dbReference>
<proteinExistence type="predicted"/>